<dbReference type="OrthoDB" id="9793489at2"/>
<feature type="domain" description="Beta-lactamase-related" evidence="2">
    <location>
        <begin position="28"/>
        <end position="329"/>
    </location>
</feature>
<evidence type="ECO:0000259" key="2">
    <source>
        <dbReference type="Pfam" id="PF00144"/>
    </source>
</evidence>
<dbReference type="GO" id="GO:0019216">
    <property type="term" value="P:regulation of lipid metabolic process"/>
    <property type="evidence" value="ECO:0007669"/>
    <property type="project" value="TreeGrafter"/>
</dbReference>
<dbReference type="InterPro" id="IPR012338">
    <property type="entry name" value="Beta-lactam/transpept-like"/>
</dbReference>
<dbReference type="AlphaFoldDB" id="A0A1G9ID75"/>
<evidence type="ECO:0000313" key="4">
    <source>
        <dbReference type="Proteomes" id="UP000198901"/>
    </source>
</evidence>
<keyword evidence="4" id="KW-1185">Reference proteome</keyword>
<dbReference type="InterPro" id="IPR052794">
    <property type="entry name" value="Mito_Ser_Protease_LACTB"/>
</dbReference>
<name>A0A1G9ID75_9BACT</name>
<feature type="signal peptide" evidence="1">
    <location>
        <begin position="1"/>
        <end position="17"/>
    </location>
</feature>
<gene>
    <name evidence="3" type="ORF">SAMN04488090_0419</name>
</gene>
<dbReference type="Proteomes" id="UP000198901">
    <property type="component" value="Unassembled WGS sequence"/>
</dbReference>
<dbReference type="EMBL" id="FNGS01000001">
    <property type="protein sequence ID" value="SDL22783.1"/>
    <property type="molecule type" value="Genomic_DNA"/>
</dbReference>
<dbReference type="Pfam" id="PF00144">
    <property type="entry name" value="Beta-lactamase"/>
    <property type="match status" value="1"/>
</dbReference>
<proteinExistence type="predicted"/>
<reference evidence="3 4" key="1">
    <citation type="submission" date="2016-10" db="EMBL/GenBank/DDBJ databases">
        <authorList>
            <person name="de Groot N.N."/>
        </authorList>
    </citation>
    <scope>NUCLEOTIDE SEQUENCE [LARGE SCALE GENOMIC DNA]</scope>
    <source>
        <strain evidence="3 4">DSM 21668</strain>
    </source>
</reference>
<sequence length="349" mass="38207">MKQLLAFFLLVPSLLAAQPPSDRARHFLDSLRRAQDIPGLSVAVGWKGAVRYAEGFGMADAENQVPVTPSSRFRVGSVSKSITSIALGQLIQSGKLNPEALLHIEGMQAGIQPFTVRQLATHTAGIRHYGPRDGLDCPRHFDRVKDGLVIFLSDSLLFEPGTAFNYSSYGYNLLSYVMEEAAGKPFLTCLQESVFDPLGMRQTCADRVDSVITGRVRFYEHDKQRRLVNAPLVDNSYKWAGGGLLSSPSDLVTMCLGISNILRSDTQQLLFTPQLLKNGKNTGYAYGWRIGKDTGGRAIRHHGGVSEGGRTFLLVYPEHDLVLAVAANMSGVSINLPEMETLASFFLSK</sequence>
<evidence type="ECO:0000256" key="1">
    <source>
        <dbReference type="SAM" id="SignalP"/>
    </source>
</evidence>
<dbReference type="Gene3D" id="3.40.710.10">
    <property type="entry name" value="DD-peptidase/beta-lactamase superfamily"/>
    <property type="match status" value="1"/>
</dbReference>
<evidence type="ECO:0000313" key="3">
    <source>
        <dbReference type="EMBL" id="SDL22783.1"/>
    </source>
</evidence>
<keyword evidence="1" id="KW-0732">Signal</keyword>
<dbReference type="RefSeq" id="WP_093197077.1">
    <property type="nucleotide sequence ID" value="NZ_FNGS01000001.1"/>
</dbReference>
<dbReference type="STRING" id="563176.SAMN04488090_0419"/>
<protein>
    <submittedName>
        <fullName evidence="3">CubicO group peptidase, beta-lactamase class C family</fullName>
    </submittedName>
</protein>
<dbReference type="PANTHER" id="PTHR46520:SF1">
    <property type="entry name" value="SERINE BETA-LACTAMASE-LIKE PROTEIN LACTB, MITOCHONDRIAL"/>
    <property type="match status" value="1"/>
</dbReference>
<dbReference type="PANTHER" id="PTHR46520">
    <property type="entry name" value="SERINE BETA-LACTAMASE-LIKE PROTEIN LACTB, MITOCHONDRIAL"/>
    <property type="match status" value="1"/>
</dbReference>
<dbReference type="GO" id="GO:0006508">
    <property type="term" value="P:proteolysis"/>
    <property type="evidence" value="ECO:0007669"/>
    <property type="project" value="TreeGrafter"/>
</dbReference>
<dbReference type="InterPro" id="IPR001466">
    <property type="entry name" value="Beta-lactam-related"/>
</dbReference>
<feature type="chain" id="PRO_5011512550" evidence="1">
    <location>
        <begin position="18"/>
        <end position="349"/>
    </location>
</feature>
<accession>A0A1G9ID75</accession>
<organism evidence="3 4">
    <name type="scientific">Siphonobacter aquaeclarae</name>
    <dbReference type="NCBI Taxonomy" id="563176"/>
    <lineage>
        <taxon>Bacteria</taxon>
        <taxon>Pseudomonadati</taxon>
        <taxon>Bacteroidota</taxon>
        <taxon>Cytophagia</taxon>
        <taxon>Cytophagales</taxon>
        <taxon>Cytophagaceae</taxon>
        <taxon>Siphonobacter</taxon>
    </lineage>
</organism>
<dbReference type="GO" id="GO:0008233">
    <property type="term" value="F:peptidase activity"/>
    <property type="evidence" value="ECO:0007669"/>
    <property type="project" value="TreeGrafter"/>
</dbReference>
<dbReference type="SUPFAM" id="SSF56601">
    <property type="entry name" value="beta-lactamase/transpeptidase-like"/>
    <property type="match status" value="1"/>
</dbReference>